<dbReference type="eggNOG" id="COG3344">
    <property type="taxonomic scope" value="Bacteria"/>
</dbReference>
<evidence type="ECO:0000313" key="9">
    <source>
        <dbReference type="Proteomes" id="UP000002218"/>
    </source>
</evidence>
<keyword evidence="5" id="KW-0460">Magnesium</keyword>
<keyword evidence="6" id="KW-0051">Antiviral defense</keyword>
<dbReference type="Gene3D" id="3.100.10.20">
    <property type="entry name" value="CRISPR-associated endonuclease Cas1, N-terminal domain"/>
    <property type="match status" value="1"/>
</dbReference>
<keyword evidence="3" id="KW-0255">Endonuclease</keyword>
<keyword evidence="1" id="KW-0540">Nuclease</keyword>
<feature type="domain" description="Reverse transcriptase" evidence="7">
    <location>
        <begin position="1"/>
        <end position="177"/>
    </location>
</feature>
<reference evidence="8 9" key="2">
    <citation type="journal article" date="2010" name="Stand. Genomic Sci.">
        <title>Complete genome sequence of Nakamurella multipartita type strain (Y-104).</title>
        <authorList>
            <person name="Tice H."/>
            <person name="Mayilraj S."/>
            <person name="Sims D."/>
            <person name="Lapidus A."/>
            <person name="Nolan M."/>
            <person name="Lucas S."/>
            <person name="Glavina Del Rio T."/>
            <person name="Copeland A."/>
            <person name="Cheng J.F."/>
            <person name="Meincke L."/>
            <person name="Bruce D."/>
            <person name="Goodwin L."/>
            <person name="Pitluck S."/>
            <person name="Ivanova N."/>
            <person name="Mavromatis K."/>
            <person name="Ovchinnikova G."/>
            <person name="Pati A."/>
            <person name="Chen A."/>
            <person name="Palaniappan K."/>
            <person name="Land M."/>
            <person name="Hauser L."/>
            <person name="Chang Y.J."/>
            <person name="Jeffries C.D."/>
            <person name="Detter J.C."/>
            <person name="Brettin T."/>
            <person name="Rohde M."/>
            <person name="Goker M."/>
            <person name="Bristow J."/>
            <person name="Eisen J.A."/>
            <person name="Markowitz V."/>
            <person name="Hugenholtz P."/>
            <person name="Kyrpides N.C."/>
            <person name="Klenk H.P."/>
            <person name="Chen F."/>
        </authorList>
    </citation>
    <scope>NUCLEOTIDE SEQUENCE [LARGE SCALE GENOMIC DNA]</scope>
    <source>
        <strain evidence="9">ATCC 700099 / DSM 44233 / CIP 104796 / JCM 9543 / NBRC 105858 / Y-104</strain>
    </source>
</reference>
<dbReference type="PANTHER" id="PTHR34047:SF8">
    <property type="entry name" value="PROTEIN YKFC"/>
    <property type="match status" value="1"/>
</dbReference>
<dbReference type="EMBL" id="CP001737">
    <property type="protein sequence ID" value="ACV77640.1"/>
    <property type="molecule type" value="Genomic_DNA"/>
</dbReference>
<dbReference type="KEGG" id="nml:Namu_1235"/>
<reference evidence="9" key="1">
    <citation type="submission" date="2009-09" db="EMBL/GenBank/DDBJ databases">
        <title>The complete genome of Nakamurella multipartita DSM 44233.</title>
        <authorList>
            <consortium name="US DOE Joint Genome Institute (JGI-PGF)"/>
            <person name="Lucas S."/>
            <person name="Copeland A."/>
            <person name="Lapidus A."/>
            <person name="Glavina del Rio T."/>
            <person name="Dalin E."/>
            <person name="Tice H."/>
            <person name="Bruce D."/>
            <person name="Goodwin L."/>
            <person name="Pitluck S."/>
            <person name="Kyrpides N."/>
            <person name="Mavromatis K."/>
            <person name="Ivanova N."/>
            <person name="Ovchinnikova G."/>
            <person name="Sims D."/>
            <person name="Meincke L."/>
            <person name="Brettin T."/>
            <person name="Detter J.C."/>
            <person name="Han C."/>
            <person name="Larimer F."/>
            <person name="Land M."/>
            <person name="Hauser L."/>
            <person name="Markowitz V."/>
            <person name="Cheng J.-F."/>
            <person name="Hugenholtz P."/>
            <person name="Woyke T."/>
            <person name="Wu D."/>
            <person name="Klenk H.-P."/>
            <person name="Eisen J.A."/>
        </authorList>
    </citation>
    <scope>NUCLEOTIDE SEQUENCE [LARGE SCALE GENOMIC DNA]</scope>
    <source>
        <strain evidence="9">ATCC 700099 / DSM 44233 / CIP 104796 / JCM 9543 / NBRC 105858 / Y-104</strain>
    </source>
</reference>
<dbReference type="InterPro" id="IPR042211">
    <property type="entry name" value="CRISPR-assoc_Cas1_N"/>
</dbReference>
<dbReference type="InterPro" id="IPR002729">
    <property type="entry name" value="CRISPR-assoc_Cas1"/>
</dbReference>
<accession>C8XDH6</accession>
<dbReference type="InterPro" id="IPR000477">
    <property type="entry name" value="RT_dom"/>
</dbReference>
<dbReference type="HOGENOM" id="CLU_893789_0_0_11"/>
<keyword evidence="2" id="KW-0479">Metal-binding</keyword>
<dbReference type="eggNOG" id="COG1518">
    <property type="taxonomic scope" value="Bacteria"/>
</dbReference>
<dbReference type="SMR" id="C8XDH6"/>
<evidence type="ECO:0000256" key="6">
    <source>
        <dbReference type="ARBA" id="ARBA00023118"/>
    </source>
</evidence>
<protein>
    <recommendedName>
        <fullName evidence="7">Reverse transcriptase domain-containing protein</fullName>
    </recommendedName>
</protein>
<dbReference type="InterPro" id="IPR043502">
    <property type="entry name" value="DNA/RNA_pol_sf"/>
</dbReference>
<dbReference type="Pfam" id="PF01867">
    <property type="entry name" value="Cas_Cas1"/>
    <property type="match status" value="1"/>
</dbReference>
<dbReference type="GO" id="GO:0003676">
    <property type="term" value="F:nucleic acid binding"/>
    <property type="evidence" value="ECO:0007669"/>
    <property type="project" value="InterPro"/>
</dbReference>
<dbReference type="CDD" id="cd01646">
    <property type="entry name" value="RT_Bac_retron_I"/>
    <property type="match status" value="1"/>
</dbReference>
<organism evidence="8 9">
    <name type="scientific">Nakamurella multipartita (strain ATCC 700099 / DSM 44233 / CIP 104796 / JCM 9543 / NBRC 105858 / Y-104)</name>
    <name type="common">Microsphaera multipartita</name>
    <dbReference type="NCBI Taxonomy" id="479431"/>
    <lineage>
        <taxon>Bacteria</taxon>
        <taxon>Bacillati</taxon>
        <taxon>Actinomycetota</taxon>
        <taxon>Actinomycetes</taxon>
        <taxon>Nakamurellales</taxon>
        <taxon>Nakamurellaceae</taxon>
        <taxon>Nakamurella</taxon>
    </lineage>
</organism>
<dbReference type="GO" id="GO:0016787">
    <property type="term" value="F:hydrolase activity"/>
    <property type="evidence" value="ECO:0007669"/>
    <property type="project" value="UniProtKB-KW"/>
</dbReference>
<dbReference type="Proteomes" id="UP000002218">
    <property type="component" value="Chromosome"/>
</dbReference>
<dbReference type="GO" id="GO:0043571">
    <property type="term" value="P:maintenance of CRISPR repeat elements"/>
    <property type="evidence" value="ECO:0007669"/>
    <property type="project" value="InterPro"/>
</dbReference>
<gene>
    <name evidence="8" type="ordered locus">Namu_1235</name>
</gene>
<evidence type="ECO:0000256" key="3">
    <source>
        <dbReference type="ARBA" id="ARBA00022759"/>
    </source>
</evidence>
<dbReference type="RefSeq" id="WP_015746551.1">
    <property type="nucleotide sequence ID" value="NC_013235.1"/>
</dbReference>
<dbReference type="AlphaFoldDB" id="C8XDH6"/>
<dbReference type="STRING" id="479431.Namu_1235"/>
<dbReference type="SUPFAM" id="SSF56672">
    <property type="entry name" value="DNA/RNA polymerases"/>
    <property type="match status" value="1"/>
</dbReference>
<evidence type="ECO:0000256" key="2">
    <source>
        <dbReference type="ARBA" id="ARBA00022723"/>
    </source>
</evidence>
<evidence type="ECO:0000256" key="5">
    <source>
        <dbReference type="ARBA" id="ARBA00022842"/>
    </source>
</evidence>
<dbReference type="InterPro" id="IPR051083">
    <property type="entry name" value="GrpII_Intron_Splice-Mob/Def"/>
</dbReference>
<evidence type="ECO:0000259" key="7">
    <source>
        <dbReference type="PROSITE" id="PS50878"/>
    </source>
</evidence>
<evidence type="ECO:0000256" key="4">
    <source>
        <dbReference type="ARBA" id="ARBA00022801"/>
    </source>
</evidence>
<dbReference type="InParanoid" id="C8XDH6"/>
<sequence>MAVLVPGPTRPDLPGQGVKVDQWSYTTLVDLTEGLRWVCRCDIDNCFPSIPKDRLRRKLTALFQGDPTLLGILTRLLARPAGGSPAEALPGLPQGSPLSPLWANLILADFDDAVARTGFPLVRYSDDMVIAAADRAEAWEAMRVAHDAAAGIEMSLGADKSAVMSFDEGFTFLGEDFGPRYPPALSDHRTVDPPRRVLYLGVQGSRARIMDGRVIVESGDDAELLDVPSGLIERIVTFGGVGVSAGLRSWALANQVDLVFLSRRGSYLGHAWAAAADHRVSRLRAQLAAADDQAVWLPLNPPGVSGGCLKR</sequence>
<evidence type="ECO:0000313" key="8">
    <source>
        <dbReference type="EMBL" id="ACV77640.1"/>
    </source>
</evidence>
<evidence type="ECO:0000256" key="1">
    <source>
        <dbReference type="ARBA" id="ARBA00022722"/>
    </source>
</evidence>
<keyword evidence="9" id="KW-1185">Reference proteome</keyword>
<dbReference type="PANTHER" id="PTHR34047">
    <property type="entry name" value="NUCLEAR INTRON MATURASE 1, MITOCHONDRIAL-RELATED"/>
    <property type="match status" value="1"/>
</dbReference>
<dbReference type="GO" id="GO:0051607">
    <property type="term" value="P:defense response to virus"/>
    <property type="evidence" value="ECO:0007669"/>
    <property type="project" value="UniProtKB-KW"/>
</dbReference>
<keyword evidence="4" id="KW-0378">Hydrolase</keyword>
<dbReference type="PROSITE" id="PS50878">
    <property type="entry name" value="RT_POL"/>
    <property type="match status" value="1"/>
</dbReference>
<dbReference type="GO" id="GO:0046872">
    <property type="term" value="F:metal ion binding"/>
    <property type="evidence" value="ECO:0007669"/>
    <property type="project" value="UniProtKB-KW"/>
</dbReference>
<dbReference type="GO" id="GO:0004519">
    <property type="term" value="F:endonuclease activity"/>
    <property type="evidence" value="ECO:0007669"/>
    <property type="project" value="UniProtKB-KW"/>
</dbReference>
<proteinExistence type="predicted"/>
<dbReference type="Pfam" id="PF00078">
    <property type="entry name" value="RVT_1"/>
    <property type="match status" value="1"/>
</dbReference>
<name>C8XDH6_NAKMY</name>